<organism evidence="2 3">
    <name type="scientific">Streptomyces azureus</name>
    <dbReference type="NCBI Taxonomy" id="146537"/>
    <lineage>
        <taxon>Bacteria</taxon>
        <taxon>Bacillati</taxon>
        <taxon>Actinomycetota</taxon>
        <taxon>Actinomycetes</taxon>
        <taxon>Kitasatosporales</taxon>
        <taxon>Streptomycetaceae</taxon>
        <taxon>Streptomyces</taxon>
    </lineage>
</organism>
<evidence type="ECO:0000313" key="3">
    <source>
        <dbReference type="Proteomes" id="UP000053859"/>
    </source>
</evidence>
<reference evidence="2" key="1">
    <citation type="journal article" date="2015" name="Genome Announc.">
        <title>Draft Genome Sequence of Thiostrepton-Producing Streptomyces azureus ATCC 14921.</title>
        <authorList>
            <person name="Sakihara K."/>
            <person name="Maeda J."/>
            <person name="Tashiro K."/>
            <person name="Fujino Y."/>
            <person name="Kuhara S."/>
            <person name="Ohshima T."/>
            <person name="Ogata S."/>
            <person name="Doi K."/>
        </authorList>
    </citation>
    <scope>NUCLEOTIDE SEQUENCE [LARGE SCALE GENOMIC DNA]</scope>
    <source>
        <strain evidence="2">ATCC14921</strain>
    </source>
</reference>
<dbReference type="AlphaFoldDB" id="A0A0K8PXJ2"/>
<sequence length="104" mass="11741">MLNRIRRAVALARARHAPKGRHRRTLRPSRPLIDPVSPASADEPTVALAQAVDEPSHRHLLRGEDSELVRPYVLAREDRTRRRPTVVIAPYLSTDAWSNLLGVQ</sequence>
<feature type="compositionally biased region" description="Basic residues" evidence="1">
    <location>
        <begin position="14"/>
        <end position="27"/>
    </location>
</feature>
<keyword evidence="3" id="KW-1185">Reference proteome</keyword>
<protein>
    <submittedName>
        <fullName evidence="2">Uncharacterized protein</fullName>
    </submittedName>
</protein>
<evidence type="ECO:0000256" key="1">
    <source>
        <dbReference type="SAM" id="MobiDB-lite"/>
    </source>
</evidence>
<gene>
    <name evidence="2" type="ORF">SAZU_7053</name>
</gene>
<accession>A0A0K8PXJ2</accession>
<dbReference type="PATRIC" id="fig|146537.3.peg.7418"/>
<dbReference type="EMBL" id="DF968413">
    <property type="protein sequence ID" value="GAP52179.1"/>
    <property type="molecule type" value="Genomic_DNA"/>
</dbReference>
<proteinExistence type="predicted"/>
<feature type="region of interest" description="Disordered" evidence="1">
    <location>
        <begin position="14"/>
        <end position="43"/>
    </location>
</feature>
<dbReference type="Proteomes" id="UP000053859">
    <property type="component" value="Unassembled WGS sequence"/>
</dbReference>
<dbReference type="OrthoDB" id="4247549at2"/>
<name>A0A0K8PXJ2_STRAJ</name>
<evidence type="ECO:0000313" key="2">
    <source>
        <dbReference type="EMBL" id="GAP52179.1"/>
    </source>
</evidence>